<dbReference type="InterPro" id="IPR036421">
    <property type="entry name" value="Fe_dep_repressor_sf"/>
</dbReference>
<evidence type="ECO:0000256" key="3">
    <source>
        <dbReference type="ARBA" id="ARBA00011738"/>
    </source>
</evidence>
<dbReference type="SMART" id="SM00529">
    <property type="entry name" value="HTH_DTXR"/>
    <property type="match status" value="1"/>
</dbReference>
<dbReference type="GO" id="GO:0046914">
    <property type="term" value="F:transition metal ion binding"/>
    <property type="evidence" value="ECO:0007669"/>
    <property type="project" value="InterPro"/>
</dbReference>
<name>A0A7J3ZJP2_9CREN</name>
<accession>A0A7J3ZJP2</accession>
<comment type="subunit">
    <text evidence="3">Homodimer.</text>
</comment>
<dbReference type="Gene3D" id="2.30.30.90">
    <property type="match status" value="1"/>
</dbReference>
<dbReference type="GO" id="GO:0005737">
    <property type="term" value="C:cytoplasm"/>
    <property type="evidence" value="ECO:0007669"/>
    <property type="project" value="UniProtKB-SubCell"/>
</dbReference>
<dbReference type="SUPFAM" id="SSF47979">
    <property type="entry name" value="Iron-dependent repressor protein, dimerization domain"/>
    <property type="match status" value="1"/>
</dbReference>
<reference evidence="9" key="1">
    <citation type="journal article" date="2020" name="mSystems">
        <title>Genome- and Community-Level Interaction Insights into Carbon Utilization and Element Cycling Functions of Hydrothermarchaeota in Hydrothermal Sediment.</title>
        <authorList>
            <person name="Zhou Z."/>
            <person name="Liu Y."/>
            <person name="Xu W."/>
            <person name="Pan J."/>
            <person name="Luo Z.H."/>
            <person name="Li M."/>
        </authorList>
    </citation>
    <scope>NUCLEOTIDE SEQUENCE [LARGE SCALE GENOMIC DNA]</scope>
    <source>
        <strain evidence="9">SpSt-1116</strain>
    </source>
</reference>
<dbReference type="InterPro" id="IPR001367">
    <property type="entry name" value="Fe_dep_repressor"/>
</dbReference>
<dbReference type="PROSITE" id="PS50944">
    <property type="entry name" value="HTH_DTXR"/>
    <property type="match status" value="1"/>
</dbReference>
<keyword evidence="7" id="KW-0804">Transcription</keyword>
<dbReference type="AlphaFoldDB" id="A0A7J3ZJP2"/>
<dbReference type="GO" id="GO:0003677">
    <property type="term" value="F:DNA binding"/>
    <property type="evidence" value="ECO:0007669"/>
    <property type="project" value="UniProtKB-KW"/>
</dbReference>
<dbReference type="InterPro" id="IPR008988">
    <property type="entry name" value="Transcriptional_repressor_C"/>
</dbReference>
<dbReference type="InterPro" id="IPR007167">
    <property type="entry name" value="Fe-transptr_FeoA-like"/>
</dbReference>
<keyword evidence="4" id="KW-0408">Iron</keyword>
<keyword evidence="6" id="KW-0238">DNA-binding</keyword>
<dbReference type="SUPFAM" id="SSF46785">
    <property type="entry name" value="Winged helix' DNA-binding domain"/>
    <property type="match status" value="1"/>
</dbReference>
<dbReference type="PANTHER" id="PTHR33238:SF7">
    <property type="entry name" value="IRON-DEPENDENT TRANSCRIPTIONAL REGULATOR"/>
    <property type="match status" value="1"/>
</dbReference>
<proteinExistence type="inferred from homology"/>
<dbReference type="InterPro" id="IPR036390">
    <property type="entry name" value="WH_DNA-bd_sf"/>
</dbReference>
<gene>
    <name evidence="9" type="ORF">ENM78_02555</name>
</gene>
<organism evidence="9">
    <name type="scientific">Fervidicoccus fontis</name>
    <dbReference type="NCBI Taxonomy" id="683846"/>
    <lineage>
        <taxon>Archaea</taxon>
        <taxon>Thermoproteota</taxon>
        <taxon>Thermoprotei</taxon>
        <taxon>Fervidicoccales</taxon>
        <taxon>Fervidicoccaceae</taxon>
        <taxon>Fervidicoccus</taxon>
    </lineage>
</organism>
<dbReference type="GO" id="GO:0003700">
    <property type="term" value="F:DNA-binding transcription factor activity"/>
    <property type="evidence" value="ECO:0007669"/>
    <property type="project" value="InterPro"/>
</dbReference>
<dbReference type="SMART" id="SM00347">
    <property type="entry name" value="HTH_MARR"/>
    <property type="match status" value="1"/>
</dbReference>
<evidence type="ECO:0000259" key="8">
    <source>
        <dbReference type="PROSITE" id="PS50944"/>
    </source>
</evidence>
<evidence type="ECO:0000256" key="7">
    <source>
        <dbReference type="ARBA" id="ARBA00023163"/>
    </source>
</evidence>
<dbReference type="Pfam" id="PF04023">
    <property type="entry name" value="FeoA"/>
    <property type="match status" value="1"/>
</dbReference>
<dbReference type="Pfam" id="PF01325">
    <property type="entry name" value="Fe_dep_repress"/>
    <property type="match status" value="1"/>
</dbReference>
<protein>
    <submittedName>
        <fullName evidence="9">Metal-dependent transcriptional regulator</fullName>
    </submittedName>
</protein>
<dbReference type="EMBL" id="DRZC01000033">
    <property type="protein sequence ID" value="HHQ80331.1"/>
    <property type="molecule type" value="Genomic_DNA"/>
</dbReference>
<feature type="domain" description="HTH dtxR-type" evidence="8">
    <location>
        <begin position="18"/>
        <end position="75"/>
    </location>
</feature>
<comment type="caution">
    <text evidence="9">The sequence shown here is derived from an EMBL/GenBank/DDBJ whole genome shotgun (WGS) entry which is preliminary data.</text>
</comment>
<keyword evidence="5" id="KW-0805">Transcription regulation</keyword>
<evidence type="ECO:0000256" key="1">
    <source>
        <dbReference type="ARBA" id="ARBA00004496"/>
    </source>
</evidence>
<dbReference type="InterPro" id="IPR022687">
    <property type="entry name" value="HTH_DTXR"/>
</dbReference>
<dbReference type="SUPFAM" id="SSF50037">
    <property type="entry name" value="C-terminal domain of transcriptional repressors"/>
    <property type="match status" value="1"/>
</dbReference>
<evidence type="ECO:0000313" key="9">
    <source>
        <dbReference type="EMBL" id="HHQ80331.1"/>
    </source>
</evidence>
<dbReference type="GO" id="GO:0046983">
    <property type="term" value="F:protein dimerization activity"/>
    <property type="evidence" value="ECO:0007669"/>
    <property type="project" value="InterPro"/>
</dbReference>
<dbReference type="InterPro" id="IPR038157">
    <property type="entry name" value="FeoA_core_dom"/>
</dbReference>
<evidence type="ECO:0000256" key="2">
    <source>
        <dbReference type="ARBA" id="ARBA00007871"/>
    </source>
</evidence>
<dbReference type="InterPro" id="IPR022689">
    <property type="entry name" value="Iron_dep_repressor"/>
</dbReference>
<dbReference type="Pfam" id="PF02742">
    <property type="entry name" value="Fe_dep_repr_C"/>
    <property type="match status" value="1"/>
</dbReference>
<comment type="similarity">
    <text evidence="2">Belongs to the DtxR/MntR family.</text>
</comment>
<dbReference type="InterPro" id="IPR036388">
    <property type="entry name" value="WH-like_DNA-bd_sf"/>
</dbReference>
<evidence type="ECO:0000256" key="4">
    <source>
        <dbReference type="ARBA" id="ARBA00023004"/>
    </source>
</evidence>
<dbReference type="InterPro" id="IPR050536">
    <property type="entry name" value="DtxR_MntR_Metal-Reg"/>
</dbReference>
<dbReference type="Gene3D" id="1.10.10.10">
    <property type="entry name" value="Winged helix-like DNA-binding domain superfamily/Winged helix DNA-binding domain"/>
    <property type="match status" value="1"/>
</dbReference>
<comment type="subcellular location">
    <subcellularLocation>
        <location evidence="1">Cytoplasm</location>
    </subcellularLocation>
</comment>
<evidence type="ECO:0000256" key="6">
    <source>
        <dbReference type="ARBA" id="ARBA00023125"/>
    </source>
</evidence>
<sequence length="234" mass="26226">MEAKTTLAAKLKSAGAEIEDYLTTIFRLEEVYSVARTTHIARELSVTPATVAKVIAQLEGRGLVERKKYYGVRLTEKGREIARGIIRKHRIAEVFLTSFLGLDELEAHVYAHRFEHLPGEILERLYSKLGRPERCPHGNVIPGALAEPQERPQENAVKLSAVQLKGSTLVVRRVAGELLEPLKKAQESGIRPGSKLRVLEQKRAYTLIELGDGRRVKIPREIAETIYVEVQEGC</sequence>
<dbReference type="InterPro" id="IPR000835">
    <property type="entry name" value="HTH_MarR-typ"/>
</dbReference>
<dbReference type="PANTHER" id="PTHR33238">
    <property type="entry name" value="IRON (METAL) DEPENDENT REPRESSOR, DTXR FAMILY"/>
    <property type="match status" value="1"/>
</dbReference>
<evidence type="ECO:0000256" key="5">
    <source>
        <dbReference type="ARBA" id="ARBA00023015"/>
    </source>
</evidence>